<gene>
    <name evidence="2" type="ORF">EV188_109207</name>
</gene>
<evidence type="ECO:0000313" key="2">
    <source>
        <dbReference type="EMBL" id="TDQ50998.1"/>
    </source>
</evidence>
<comment type="caution">
    <text evidence="2">The sequence shown here is derived from an EMBL/GenBank/DDBJ whole genome shotgun (WGS) entry which is preliminary data.</text>
</comment>
<keyword evidence="3" id="KW-1185">Reference proteome</keyword>
<feature type="domain" description="FAD-binding FR-type" evidence="1">
    <location>
        <begin position="5"/>
        <end position="128"/>
    </location>
</feature>
<dbReference type="PROSITE" id="PS51384">
    <property type="entry name" value="FAD_FR"/>
    <property type="match status" value="1"/>
</dbReference>
<dbReference type="AlphaFoldDB" id="A0A4R6UUG6"/>
<dbReference type="PANTHER" id="PTHR30157:SF0">
    <property type="entry name" value="NADPH-DEPENDENT FERRIC-CHELATE REDUCTASE"/>
    <property type="match status" value="1"/>
</dbReference>
<dbReference type="InterPro" id="IPR013113">
    <property type="entry name" value="SIP_FAD-bd"/>
</dbReference>
<name>A0A4R6UUG6_9PSEU</name>
<dbReference type="Pfam" id="PF04954">
    <property type="entry name" value="SIP"/>
    <property type="match status" value="1"/>
</dbReference>
<dbReference type="InterPro" id="IPR039374">
    <property type="entry name" value="SIP_fam"/>
</dbReference>
<dbReference type="Gene3D" id="3.40.50.80">
    <property type="entry name" value="Nucleotide-binding domain of ferredoxin-NADP reductase (FNR) module"/>
    <property type="match status" value="1"/>
</dbReference>
<dbReference type="OrthoDB" id="9814826at2"/>
<accession>A0A4R6UUG6</accession>
<dbReference type="PANTHER" id="PTHR30157">
    <property type="entry name" value="FERRIC REDUCTASE, NADPH-DEPENDENT"/>
    <property type="match status" value="1"/>
</dbReference>
<dbReference type="CDD" id="cd06193">
    <property type="entry name" value="siderophore_interacting"/>
    <property type="match status" value="1"/>
</dbReference>
<organism evidence="2 3">
    <name type="scientific">Actinomycetospora succinea</name>
    <dbReference type="NCBI Taxonomy" id="663603"/>
    <lineage>
        <taxon>Bacteria</taxon>
        <taxon>Bacillati</taxon>
        <taxon>Actinomycetota</taxon>
        <taxon>Actinomycetes</taxon>
        <taxon>Pseudonocardiales</taxon>
        <taxon>Pseudonocardiaceae</taxon>
        <taxon>Actinomycetospora</taxon>
    </lineage>
</organism>
<dbReference type="InterPro" id="IPR007037">
    <property type="entry name" value="SIP_rossman_dom"/>
</dbReference>
<protein>
    <submittedName>
        <fullName evidence="2">NADPH-dependent ferric siderophore reductase</fullName>
    </submittedName>
</protein>
<reference evidence="2 3" key="1">
    <citation type="submission" date="2019-03" db="EMBL/GenBank/DDBJ databases">
        <title>Genomic Encyclopedia of Type Strains, Phase IV (KMG-IV): sequencing the most valuable type-strain genomes for metagenomic binning, comparative biology and taxonomic classification.</title>
        <authorList>
            <person name="Goeker M."/>
        </authorList>
    </citation>
    <scope>NUCLEOTIDE SEQUENCE [LARGE SCALE GENOMIC DNA]</scope>
    <source>
        <strain evidence="2 3">DSM 45775</strain>
    </source>
</reference>
<dbReference type="GO" id="GO:0016491">
    <property type="term" value="F:oxidoreductase activity"/>
    <property type="evidence" value="ECO:0007669"/>
    <property type="project" value="InterPro"/>
</dbReference>
<evidence type="ECO:0000259" key="1">
    <source>
        <dbReference type="PROSITE" id="PS51384"/>
    </source>
</evidence>
<dbReference type="InterPro" id="IPR017927">
    <property type="entry name" value="FAD-bd_FR_type"/>
</dbReference>
<dbReference type="Pfam" id="PF08021">
    <property type="entry name" value="FAD_binding_9"/>
    <property type="match status" value="1"/>
</dbReference>
<evidence type="ECO:0000313" key="3">
    <source>
        <dbReference type="Proteomes" id="UP000295705"/>
    </source>
</evidence>
<dbReference type="InterPro" id="IPR039261">
    <property type="entry name" value="FNR_nucleotide-bd"/>
</dbReference>
<sequence>MARMAVLPGLRVTGSSQLTPRMRRITVGGDALHSVESVAPGAHVRLLFGDPGGEVTLPVSGPSGLVWPAHAPRPYARSMTVRRLDTVRGEMTIDIALHGDSAAGRWACAARPGDPVGVVGPGGGWTPPADARAVLLAGDEAALPAIAALHEALPPELEVRTVVEVAEPDDELDLARPVTWVHRTLAGSLEDAVRDLAVTAGVAAWVAGEGHAVKAIREHLRLDRGLARSHCHAIRYWTRGRSHEDSDATFGAARAEAARRGIDLVTTQDVHEMSYELMTGGFTLPTR</sequence>
<dbReference type="EMBL" id="SNYO01000009">
    <property type="protein sequence ID" value="TDQ50998.1"/>
    <property type="molecule type" value="Genomic_DNA"/>
</dbReference>
<dbReference type="SUPFAM" id="SSF63380">
    <property type="entry name" value="Riboflavin synthase domain-like"/>
    <property type="match status" value="1"/>
</dbReference>
<dbReference type="InterPro" id="IPR017938">
    <property type="entry name" value="Riboflavin_synthase-like_b-brl"/>
</dbReference>
<proteinExistence type="predicted"/>
<dbReference type="Gene3D" id="2.40.30.10">
    <property type="entry name" value="Translation factors"/>
    <property type="match status" value="1"/>
</dbReference>
<dbReference type="Proteomes" id="UP000295705">
    <property type="component" value="Unassembled WGS sequence"/>
</dbReference>